<evidence type="ECO:0000313" key="3">
    <source>
        <dbReference type="EMBL" id="RYU47699.1"/>
    </source>
</evidence>
<name>A0A4Q5KMP0_9GAMM</name>
<dbReference type="EMBL" id="SEZJ01000003">
    <property type="protein sequence ID" value="RYU47699.1"/>
    <property type="molecule type" value="Genomic_DNA"/>
</dbReference>
<feature type="region of interest" description="Disordered" evidence="1">
    <location>
        <begin position="24"/>
        <end position="45"/>
    </location>
</feature>
<feature type="compositionally biased region" description="Gly residues" evidence="1">
    <location>
        <begin position="24"/>
        <end position="33"/>
    </location>
</feature>
<dbReference type="PROSITE" id="PS51257">
    <property type="entry name" value="PROKAR_LIPOPROTEIN"/>
    <property type="match status" value="1"/>
</dbReference>
<evidence type="ECO:0008006" key="5">
    <source>
        <dbReference type="Google" id="ProtNLM"/>
    </source>
</evidence>
<evidence type="ECO:0000256" key="1">
    <source>
        <dbReference type="SAM" id="MobiDB-lite"/>
    </source>
</evidence>
<dbReference type="Proteomes" id="UP000293465">
    <property type="component" value="Unassembled WGS sequence"/>
</dbReference>
<evidence type="ECO:0000256" key="2">
    <source>
        <dbReference type="SAM" id="SignalP"/>
    </source>
</evidence>
<gene>
    <name evidence="3" type="ORF">ERW49_04965</name>
</gene>
<evidence type="ECO:0000313" key="4">
    <source>
        <dbReference type="Proteomes" id="UP000293465"/>
    </source>
</evidence>
<protein>
    <recommendedName>
        <fullName evidence="5">Lipoprotein</fullName>
    </recommendedName>
</protein>
<keyword evidence="2" id="KW-0732">Signal</keyword>
<sequence length="151" mass="15843">MKNKILVVIASLFLMACSDSGGSGSSGGTGGGASPATVPQPEPVKTQDLVAPDGFTFNPVTAHTLEINLSGSLPERTHLSVYSAYTEGTDGKYIVDYDSKVIDAALVNGALTIEFSLAESQSTIVAEIWSYDGSLPIQKEFAIDSNPLVWD</sequence>
<dbReference type="AlphaFoldDB" id="A0A4Q5KMP0"/>
<feature type="signal peptide" evidence="2">
    <location>
        <begin position="1"/>
        <end position="21"/>
    </location>
</feature>
<comment type="caution">
    <text evidence="3">The sequence shown here is derived from an EMBL/GenBank/DDBJ whole genome shotgun (WGS) entry which is preliminary data.</text>
</comment>
<reference evidence="3 4" key="1">
    <citation type="submission" date="2019-02" db="EMBL/GenBank/DDBJ databases">
        <title>Genome sequences of Aliivibrio finisterrensis strains from farmed Atlantic salmon.</title>
        <authorList>
            <person name="Bowman J.P."/>
        </authorList>
    </citation>
    <scope>NUCLEOTIDE SEQUENCE [LARGE SCALE GENOMIC DNA]</scope>
    <source>
        <strain evidence="3 4">A32</strain>
    </source>
</reference>
<dbReference type="GeneID" id="56274380"/>
<proteinExistence type="predicted"/>
<dbReference type="RefSeq" id="WP_130086568.1">
    <property type="nucleotide sequence ID" value="NZ_SEZJ01000003.1"/>
</dbReference>
<dbReference type="OrthoDB" id="6215769at2"/>
<accession>A0A4Q5KMP0</accession>
<organism evidence="3 4">
    <name type="scientific">Aliivibrio finisterrensis</name>
    <dbReference type="NCBI Taxonomy" id="511998"/>
    <lineage>
        <taxon>Bacteria</taxon>
        <taxon>Pseudomonadati</taxon>
        <taxon>Pseudomonadota</taxon>
        <taxon>Gammaproteobacteria</taxon>
        <taxon>Vibrionales</taxon>
        <taxon>Vibrionaceae</taxon>
        <taxon>Aliivibrio</taxon>
    </lineage>
</organism>
<feature type="chain" id="PRO_5020656545" description="Lipoprotein" evidence="2">
    <location>
        <begin position="22"/>
        <end position="151"/>
    </location>
</feature>